<evidence type="ECO:0000256" key="5">
    <source>
        <dbReference type="ARBA" id="ARBA00023277"/>
    </source>
</evidence>
<dbReference type="Gene3D" id="3.40.50.1000">
    <property type="entry name" value="HAD superfamily/HAD-like"/>
    <property type="match status" value="1"/>
</dbReference>
<dbReference type="STRING" id="56110.Oscil6304_5984"/>
<dbReference type="PANTHER" id="PTHR46193">
    <property type="entry name" value="6-PHOSPHOGLUCONATE PHOSPHATASE"/>
    <property type="match status" value="1"/>
</dbReference>
<dbReference type="NCBIfam" id="TIGR01509">
    <property type="entry name" value="HAD-SF-IA-v3"/>
    <property type="match status" value="1"/>
</dbReference>
<dbReference type="InterPro" id="IPR023214">
    <property type="entry name" value="HAD_sf"/>
</dbReference>
<dbReference type="eggNOG" id="COG0637">
    <property type="taxonomic scope" value="Bacteria"/>
</dbReference>
<dbReference type="Pfam" id="PF13419">
    <property type="entry name" value="HAD_2"/>
    <property type="match status" value="1"/>
</dbReference>
<name>K9TTE1_9CYAN</name>
<organism evidence="6 7">
    <name type="scientific">Oscillatoria acuminata PCC 6304</name>
    <dbReference type="NCBI Taxonomy" id="56110"/>
    <lineage>
        <taxon>Bacteria</taxon>
        <taxon>Bacillati</taxon>
        <taxon>Cyanobacteriota</taxon>
        <taxon>Cyanophyceae</taxon>
        <taxon>Oscillatoriophycideae</taxon>
        <taxon>Oscillatoriales</taxon>
        <taxon>Oscillatoriaceae</taxon>
        <taxon>Oscillatoria</taxon>
    </lineage>
</organism>
<dbReference type="InParanoid" id="K9TTE1"/>
<keyword evidence="3" id="KW-0479">Metal-binding</keyword>
<dbReference type="FunCoup" id="K9TTE1">
    <property type="interactions" value="45"/>
</dbReference>
<dbReference type="GO" id="GO:0003824">
    <property type="term" value="F:catalytic activity"/>
    <property type="evidence" value="ECO:0007669"/>
    <property type="project" value="UniProtKB-ARBA"/>
</dbReference>
<sequence length="216" mass="23971">MISALLFDLDGTLCNTDPIHFQTWVELLLDYGMEIDQDLYQSRMTGRLNEAIIKDLLPQLSPSQGKQLADEKEARFRKLALKLERLAGVSNILAWSEQRELSRALVTNAPPKNVEFMLQVLELTPMFELVILAENLSAGKPDPLPYQMALTELGISASEAIAFEDSPSGIRSAVRAGIYTIGIASTHSLNHLKDLGASMAISDFTDPELWRLLDTI</sequence>
<dbReference type="SUPFAM" id="SSF56784">
    <property type="entry name" value="HAD-like"/>
    <property type="match status" value="1"/>
</dbReference>
<accession>K9TTE1</accession>
<dbReference type="InterPro" id="IPR006439">
    <property type="entry name" value="HAD-SF_hydro_IA"/>
</dbReference>
<dbReference type="PRINTS" id="PR00413">
    <property type="entry name" value="HADHALOGNASE"/>
</dbReference>
<gene>
    <name evidence="6" type="ORF">Oscil6304_5984</name>
</gene>
<protein>
    <submittedName>
        <fullName evidence="6">Haloacid dehalogenase superfamily protein, subfamily IA, variant 3 with third motif having DD or ED</fullName>
    </submittedName>
</protein>
<evidence type="ECO:0000313" key="6">
    <source>
        <dbReference type="EMBL" id="AFY85446.1"/>
    </source>
</evidence>
<dbReference type="SFLD" id="SFLDG01129">
    <property type="entry name" value="C1.5:_HAD__Beta-PGM__Phosphata"/>
    <property type="match status" value="1"/>
</dbReference>
<dbReference type="HOGENOM" id="CLU_045011_13_4_3"/>
<dbReference type="InterPro" id="IPR051600">
    <property type="entry name" value="Beta-PGM-like"/>
</dbReference>
<evidence type="ECO:0000313" key="7">
    <source>
        <dbReference type="Proteomes" id="UP000010367"/>
    </source>
</evidence>
<evidence type="ECO:0000256" key="4">
    <source>
        <dbReference type="ARBA" id="ARBA00022842"/>
    </source>
</evidence>
<evidence type="ECO:0000256" key="3">
    <source>
        <dbReference type="ARBA" id="ARBA00022723"/>
    </source>
</evidence>
<keyword evidence="7" id="KW-1185">Reference proteome</keyword>
<dbReference type="InterPro" id="IPR041492">
    <property type="entry name" value="HAD_2"/>
</dbReference>
<comment type="similarity">
    <text evidence="2">Belongs to the HAD-like hydrolase superfamily. CbbY/CbbZ/Gph/YieH family.</text>
</comment>
<dbReference type="EMBL" id="CP003607">
    <property type="protein sequence ID" value="AFY85446.1"/>
    <property type="molecule type" value="Genomic_DNA"/>
</dbReference>
<dbReference type="Gene3D" id="1.10.150.240">
    <property type="entry name" value="Putative phosphatase, domain 2"/>
    <property type="match status" value="1"/>
</dbReference>
<dbReference type="PANTHER" id="PTHR46193:SF18">
    <property type="entry name" value="HEXITOL PHOSPHATASE B"/>
    <property type="match status" value="1"/>
</dbReference>
<dbReference type="Proteomes" id="UP000010367">
    <property type="component" value="Chromosome"/>
</dbReference>
<dbReference type="InterPro" id="IPR036412">
    <property type="entry name" value="HAD-like_sf"/>
</dbReference>
<dbReference type="RefSeq" id="WP_015152049.1">
    <property type="nucleotide sequence ID" value="NC_019693.1"/>
</dbReference>
<dbReference type="InterPro" id="IPR023198">
    <property type="entry name" value="PGP-like_dom2"/>
</dbReference>
<dbReference type="AlphaFoldDB" id="K9TTE1"/>
<evidence type="ECO:0000256" key="2">
    <source>
        <dbReference type="ARBA" id="ARBA00006171"/>
    </source>
</evidence>
<dbReference type="OrthoDB" id="9797743at2"/>
<dbReference type="SFLD" id="SFLDG01135">
    <property type="entry name" value="C1.5.6:_HAD__Beta-PGM__Phospha"/>
    <property type="match status" value="1"/>
</dbReference>
<dbReference type="SFLD" id="SFLDS00003">
    <property type="entry name" value="Haloacid_Dehalogenase"/>
    <property type="match status" value="1"/>
</dbReference>
<dbReference type="GO" id="GO:0046872">
    <property type="term" value="F:metal ion binding"/>
    <property type="evidence" value="ECO:0007669"/>
    <property type="project" value="UniProtKB-KW"/>
</dbReference>
<keyword evidence="4" id="KW-0460">Magnesium</keyword>
<dbReference type="KEGG" id="oac:Oscil6304_5984"/>
<comment type="cofactor">
    <cofactor evidence="1">
        <name>Mg(2+)</name>
        <dbReference type="ChEBI" id="CHEBI:18420"/>
    </cofactor>
</comment>
<reference evidence="6 7" key="1">
    <citation type="submission" date="2012-06" db="EMBL/GenBank/DDBJ databases">
        <title>Finished chromosome of genome of Oscillatoria acuminata PCC 6304.</title>
        <authorList>
            <consortium name="US DOE Joint Genome Institute"/>
            <person name="Gugger M."/>
            <person name="Coursin T."/>
            <person name="Rippka R."/>
            <person name="Tandeau De Marsac N."/>
            <person name="Huntemann M."/>
            <person name="Wei C.-L."/>
            <person name="Han J."/>
            <person name="Detter J.C."/>
            <person name="Han C."/>
            <person name="Tapia R."/>
            <person name="Davenport K."/>
            <person name="Daligault H."/>
            <person name="Erkkila T."/>
            <person name="Gu W."/>
            <person name="Munk A.C.C."/>
            <person name="Teshima H."/>
            <person name="Xu Y."/>
            <person name="Chain P."/>
            <person name="Chen A."/>
            <person name="Krypides N."/>
            <person name="Mavromatis K."/>
            <person name="Markowitz V."/>
            <person name="Szeto E."/>
            <person name="Ivanova N."/>
            <person name="Mikhailova N."/>
            <person name="Ovchinnikova G."/>
            <person name="Pagani I."/>
            <person name="Pati A."/>
            <person name="Goodwin L."/>
            <person name="Peters L."/>
            <person name="Pitluck S."/>
            <person name="Woyke T."/>
            <person name="Kerfeld C."/>
        </authorList>
    </citation>
    <scope>NUCLEOTIDE SEQUENCE [LARGE SCALE GENOMIC DNA]</scope>
    <source>
        <strain evidence="6 7">PCC 6304</strain>
    </source>
</reference>
<evidence type="ECO:0000256" key="1">
    <source>
        <dbReference type="ARBA" id="ARBA00001946"/>
    </source>
</evidence>
<proteinExistence type="inferred from homology"/>
<keyword evidence="5" id="KW-0119">Carbohydrate metabolism</keyword>